<protein>
    <submittedName>
        <fullName evidence="4">Flavin reductase family protein</fullName>
    </submittedName>
</protein>
<evidence type="ECO:0000313" key="5">
    <source>
        <dbReference type="Proteomes" id="UP001501265"/>
    </source>
</evidence>
<dbReference type="Pfam" id="PF01613">
    <property type="entry name" value="Flavin_Reduct"/>
    <property type="match status" value="1"/>
</dbReference>
<dbReference type="InterPro" id="IPR002563">
    <property type="entry name" value="Flavin_Rdtase-like_dom"/>
</dbReference>
<comment type="caution">
    <text evidence="4">The sequence shown here is derived from an EMBL/GenBank/DDBJ whole genome shotgun (WGS) entry which is preliminary data.</text>
</comment>
<dbReference type="InterPro" id="IPR050268">
    <property type="entry name" value="NADH-dep_flavin_reductase"/>
</dbReference>
<proteinExistence type="predicted"/>
<dbReference type="PANTHER" id="PTHR30466:SF1">
    <property type="entry name" value="FMN REDUCTASE (NADH) RUTF"/>
    <property type="match status" value="1"/>
</dbReference>
<gene>
    <name evidence="4" type="ORF">GCM10023220_55000</name>
</gene>
<feature type="domain" description="Flavin reductase like" evidence="3">
    <location>
        <begin position="45"/>
        <end position="189"/>
    </location>
</feature>
<feature type="region of interest" description="Disordered" evidence="2">
    <location>
        <begin position="210"/>
        <end position="237"/>
    </location>
</feature>
<sequence>MSAPPRPVADRAHPDITPSLPPPAPSGEALREEPGPGAARCLGLYAKLAAGVTVVTARGEDGPLGMTVSAVTSLSARPPLLLACLRDGSRTLAAVRARRAFAVHLLREEQRELAGRFASPTTTAAERFAGTGTRQVLGVPVLDGALAWSVCLTEDVRRYGDHHLVVGRVAAVHVGGGRPLLWHDRRFGFLTGADLDGFDVPAGPLAEAVVDGPGAPAAGADRDGPGAPAGAHPERLG</sequence>
<name>A0ABP9CQZ8_9ACTN</name>
<dbReference type="SUPFAM" id="SSF50475">
    <property type="entry name" value="FMN-binding split barrel"/>
    <property type="match status" value="1"/>
</dbReference>
<dbReference type="SMART" id="SM00903">
    <property type="entry name" value="Flavin_Reduct"/>
    <property type="match status" value="1"/>
</dbReference>
<dbReference type="EMBL" id="BAABIG010000061">
    <property type="protein sequence ID" value="GAA4815860.1"/>
    <property type="molecule type" value="Genomic_DNA"/>
</dbReference>
<dbReference type="PANTHER" id="PTHR30466">
    <property type="entry name" value="FLAVIN REDUCTASE"/>
    <property type="match status" value="1"/>
</dbReference>
<dbReference type="Gene3D" id="2.30.110.10">
    <property type="entry name" value="Electron Transport, Fmn-binding Protein, Chain A"/>
    <property type="match status" value="1"/>
</dbReference>
<organism evidence="4 5">
    <name type="scientific">Streptomyces ziwulingensis</name>
    <dbReference type="NCBI Taxonomy" id="1045501"/>
    <lineage>
        <taxon>Bacteria</taxon>
        <taxon>Bacillati</taxon>
        <taxon>Actinomycetota</taxon>
        <taxon>Actinomycetes</taxon>
        <taxon>Kitasatosporales</taxon>
        <taxon>Streptomycetaceae</taxon>
        <taxon>Streptomyces</taxon>
    </lineage>
</organism>
<keyword evidence="1" id="KW-0560">Oxidoreductase</keyword>
<accession>A0ABP9CQZ8</accession>
<dbReference type="InterPro" id="IPR012349">
    <property type="entry name" value="Split_barrel_FMN-bd"/>
</dbReference>
<evidence type="ECO:0000313" key="4">
    <source>
        <dbReference type="EMBL" id="GAA4815860.1"/>
    </source>
</evidence>
<evidence type="ECO:0000256" key="2">
    <source>
        <dbReference type="SAM" id="MobiDB-lite"/>
    </source>
</evidence>
<keyword evidence="5" id="KW-1185">Reference proteome</keyword>
<reference evidence="5" key="1">
    <citation type="journal article" date="2019" name="Int. J. Syst. Evol. Microbiol.">
        <title>The Global Catalogue of Microorganisms (GCM) 10K type strain sequencing project: providing services to taxonomists for standard genome sequencing and annotation.</title>
        <authorList>
            <consortium name="The Broad Institute Genomics Platform"/>
            <consortium name="The Broad Institute Genome Sequencing Center for Infectious Disease"/>
            <person name="Wu L."/>
            <person name="Ma J."/>
        </authorList>
    </citation>
    <scope>NUCLEOTIDE SEQUENCE [LARGE SCALE GENOMIC DNA]</scope>
    <source>
        <strain evidence="5">JCM 18081</strain>
    </source>
</reference>
<feature type="compositionally biased region" description="Low complexity" evidence="2">
    <location>
        <begin position="211"/>
        <end position="231"/>
    </location>
</feature>
<dbReference type="Proteomes" id="UP001501265">
    <property type="component" value="Unassembled WGS sequence"/>
</dbReference>
<evidence type="ECO:0000256" key="1">
    <source>
        <dbReference type="ARBA" id="ARBA00023002"/>
    </source>
</evidence>
<feature type="region of interest" description="Disordered" evidence="2">
    <location>
        <begin position="1"/>
        <end position="35"/>
    </location>
</feature>
<evidence type="ECO:0000259" key="3">
    <source>
        <dbReference type="SMART" id="SM00903"/>
    </source>
</evidence>